<dbReference type="PANTHER" id="PTHR10241:SF25">
    <property type="entry name" value="TOMOSYN, ISOFORM C"/>
    <property type="match status" value="1"/>
</dbReference>
<keyword evidence="2" id="KW-1185">Reference proteome</keyword>
<dbReference type="AlphaFoldDB" id="A7SZG7"/>
<accession>A7SZG7</accession>
<evidence type="ECO:0000313" key="2">
    <source>
        <dbReference type="Proteomes" id="UP000001593"/>
    </source>
</evidence>
<dbReference type="HOGENOM" id="CLU_1976082_0_0_1"/>
<reference evidence="1 2" key="1">
    <citation type="journal article" date="2007" name="Science">
        <title>Sea anemone genome reveals ancestral eumetazoan gene repertoire and genomic organization.</title>
        <authorList>
            <person name="Putnam N.H."/>
            <person name="Srivastava M."/>
            <person name="Hellsten U."/>
            <person name="Dirks B."/>
            <person name="Chapman J."/>
            <person name="Salamov A."/>
            <person name="Terry A."/>
            <person name="Shapiro H."/>
            <person name="Lindquist E."/>
            <person name="Kapitonov V.V."/>
            <person name="Jurka J."/>
            <person name="Genikhovich G."/>
            <person name="Grigoriev I.V."/>
            <person name="Lucas S.M."/>
            <person name="Steele R.E."/>
            <person name="Finnerty J.R."/>
            <person name="Technau U."/>
            <person name="Martindale M.Q."/>
            <person name="Rokhsar D.S."/>
        </authorList>
    </citation>
    <scope>NUCLEOTIDE SEQUENCE [LARGE SCALE GENOMIC DNA]</scope>
    <source>
        <strain evidence="2">CH2 X CH6</strain>
    </source>
</reference>
<dbReference type="eggNOG" id="KOG1983">
    <property type="taxonomic scope" value="Eukaryota"/>
</dbReference>
<protein>
    <submittedName>
        <fullName evidence="1">Uncharacterized protein</fullName>
    </submittedName>
</protein>
<gene>
    <name evidence="1" type="ORF">NEMVEDRAFT_v1g219968</name>
</gene>
<dbReference type="EMBL" id="DS469968">
    <property type="protein sequence ID" value="EDO30900.1"/>
    <property type="molecule type" value="Genomic_DNA"/>
</dbReference>
<organism evidence="1 2">
    <name type="scientific">Nematostella vectensis</name>
    <name type="common">Starlet sea anemone</name>
    <dbReference type="NCBI Taxonomy" id="45351"/>
    <lineage>
        <taxon>Eukaryota</taxon>
        <taxon>Metazoa</taxon>
        <taxon>Cnidaria</taxon>
        <taxon>Anthozoa</taxon>
        <taxon>Hexacorallia</taxon>
        <taxon>Actiniaria</taxon>
        <taxon>Edwardsiidae</taxon>
        <taxon>Nematostella</taxon>
    </lineage>
</organism>
<dbReference type="STRING" id="45351.A7SZG7"/>
<dbReference type="PhylomeDB" id="A7SZG7"/>
<name>A7SZG7_NEMVE</name>
<proteinExistence type="predicted"/>
<evidence type="ECO:0000313" key="1">
    <source>
        <dbReference type="EMBL" id="EDO30900.1"/>
    </source>
</evidence>
<dbReference type="KEGG" id="nve:5501738"/>
<sequence length="127" mass="14505">MLESEFSGALYYLKFFTVHHTTIATNAKFGTIPFRVAMLVFLTLMKDFSAMHVIDICSIHRITCLHLPYKSRWLYVGTEKGNVHVVNIEKFELSGYTVNWNKAIDIKCKTHPGPVVQITDNPVDSNK</sequence>
<dbReference type="InParanoid" id="A7SZG7"/>
<dbReference type="Proteomes" id="UP000001593">
    <property type="component" value="Unassembled WGS sequence"/>
</dbReference>
<dbReference type="PANTHER" id="PTHR10241">
    <property type="entry name" value="LETHAL 2 GIANT LARVAE PROTEIN"/>
    <property type="match status" value="1"/>
</dbReference>
<feature type="non-terminal residue" evidence="1">
    <location>
        <position position="127"/>
    </location>
</feature>